<evidence type="ECO:0000313" key="1">
    <source>
        <dbReference type="EMBL" id="RVD91165.1"/>
    </source>
</evidence>
<accession>A0A437AJ03</accession>
<dbReference type="VEuPathDB" id="MicrosporidiaDB:TUBRATIS_23930"/>
<protein>
    <submittedName>
        <fullName evidence="1">Uncharacterized protein</fullName>
    </submittedName>
</protein>
<keyword evidence="2" id="KW-1185">Reference proteome</keyword>
<organism evidence="1 2">
    <name type="scientific">Tubulinosema ratisbonensis</name>
    <dbReference type="NCBI Taxonomy" id="291195"/>
    <lineage>
        <taxon>Eukaryota</taxon>
        <taxon>Fungi</taxon>
        <taxon>Fungi incertae sedis</taxon>
        <taxon>Microsporidia</taxon>
        <taxon>Tubulinosematoidea</taxon>
        <taxon>Tubulinosematidae</taxon>
        <taxon>Tubulinosema</taxon>
    </lineage>
</organism>
<name>A0A437AJ03_9MICR</name>
<comment type="caution">
    <text evidence="1">The sequence shown here is derived from an EMBL/GenBank/DDBJ whole genome shotgun (WGS) entry which is preliminary data.</text>
</comment>
<gene>
    <name evidence="1" type="ORF">TUBRATIS_23930</name>
</gene>
<evidence type="ECO:0000313" key="2">
    <source>
        <dbReference type="Proteomes" id="UP000282876"/>
    </source>
</evidence>
<reference evidence="1 2" key="1">
    <citation type="submission" date="2018-10" db="EMBL/GenBank/DDBJ databases">
        <title>Draft genome sequence of the microsporidian Tubulinosema ratisbonensis.</title>
        <authorList>
            <person name="Polonais V."/>
            <person name="Peyretaillade E."/>
            <person name="Niehus S."/>
            <person name="Wawrzyniak I."/>
            <person name="Franchet A."/>
            <person name="Gaspin C."/>
            <person name="Reichstadt M."/>
            <person name="Belser C."/>
            <person name="Labadie K."/>
            <person name="Delbac F."/>
            <person name="Ferrandon D."/>
        </authorList>
    </citation>
    <scope>NUCLEOTIDE SEQUENCE [LARGE SCALE GENOMIC DNA]</scope>
    <source>
        <strain evidence="1 2">Franzen</strain>
    </source>
</reference>
<sequence length="228" mass="27876">MFIIPLNLLNQICLVSGVHQKLGYFNYEVNYFCERHIAKYFLEKKKYGKRGHKKDFLIKREKIKKEFLSSITKINNPFIIIVNKYIRHIYSEEYGESFKRLLSKAFFIVLEQIYIKFAIQFSEFYNCYTSKKKDIKSILFVIFDIKKISRIDQKINESFTPVLNYFFSTYLYEDLRYFPKDLKDKIRNSDQEKIVFLKYFKTFLVLYKKKILSYYKPIKEIILNYFFV</sequence>
<dbReference type="AlphaFoldDB" id="A0A437AJ03"/>
<proteinExistence type="predicted"/>
<dbReference type="EMBL" id="RCSS01000624">
    <property type="protein sequence ID" value="RVD91165.1"/>
    <property type="molecule type" value="Genomic_DNA"/>
</dbReference>
<dbReference type="Proteomes" id="UP000282876">
    <property type="component" value="Unassembled WGS sequence"/>
</dbReference>